<evidence type="ECO:0000313" key="5">
    <source>
        <dbReference type="Proteomes" id="UP001321249"/>
    </source>
</evidence>
<dbReference type="InterPro" id="IPR010178">
    <property type="entry name" value="Lit"/>
</dbReference>
<evidence type="ECO:0000313" key="3">
    <source>
        <dbReference type="EMBL" id="WFG38306.1"/>
    </source>
</evidence>
<feature type="transmembrane region" description="Helical" evidence="1">
    <location>
        <begin position="128"/>
        <end position="147"/>
    </location>
</feature>
<dbReference type="Proteomes" id="UP001321249">
    <property type="component" value="Unassembled WGS sequence"/>
</dbReference>
<accession>A0AAJ5ZDX3</accession>
<feature type="transmembrane region" description="Helical" evidence="1">
    <location>
        <begin position="215"/>
        <end position="241"/>
    </location>
</feature>
<sequence length="246" mass="28114">MPRMLTVMPTKPQQSSISSKPHALALVGAAIFALILPLFLILFSTSYITNSEWLYDYGWWRNDIANRTGLPVEQLNRGADQIKDYFNNDVELLDLRVDYAGREVSLYKEREVLHMIDVKALMQAVFSITRWSGVVLLLLLSVGLLTLKQDVFPLLLRSLKWSAIGTGVFLVIFGGTALINFGWLFTQFHFLSFANDLWLLDPWNDYLIIMFPQQFFFEATLFIGLLTILDFVLITAVARFAHKKLG</sequence>
<evidence type="ECO:0000313" key="2">
    <source>
        <dbReference type="EMBL" id="MDG0866886.1"/>
    </source>
</evidence>
<gene>
    <name evidence="2" type="ORF">GKO46_07340</name>
    <name evidence="3" type="ORF">GKO48_01345</name>
</gene>
<name>A0AAJ5ZDX3_9CHLR</name>
<keyword evidence="1" id="KW-0812">Transmembrane</keyword>
<keyword evidence="1" id="KW-1133">Transmembrane helix</keyword>
<feature type="transmembrane region" description="Helical" evidence="1">
    <location>
        <begin position="159"/>
        <end position="185"/>
    </location>
</feature>
<reference evidence="4" key="3">
    <citation type="submission" date="2023-06" db="EMBL/GenBank/DDBJ databases">
        <title>Pangenomics reveal diversification of enzyme families and niche specialization in globally abundant SAR202 bacteria.</title>
        <authorList>
            <person name="Saw J.H.W."/>
        </authorList>
    </citation>
    <scope>NUCLEOTIDE SEQUENCE [LARGE SCALE GENOMIC DNA]</scope>
    <source>
        <strain evidence="4">JH1073</strain>
    </source>
</reference>
<dbReference type="EMBL" id="WMBE01000002">
    <property type="protein sequence ID" value="MDG0866886.1"/>
    <property type="molecule type" value="Genomic_DNA"/>
</dbReference>
<keyword evidence="4" id="KW-1185">Reference proteome</keyword>
<evidence type="ECO:0000256" key="1">
    <source>
        <dbReference type="SAM" id="Phobius"/>
    </source>
</evidence>
<proteinExistence type="predicted"/>
<evidence type="ECO:0000313" key="4">
    <source>
        <dbReference type="Proteomes" id="UP001219901"/>
    </source>
</evidence>
<dbReference type="RefSeq" id="WP_342824701.1">
    <property type="nucleotide sequence ID" value="NZ_CP046146.1"/>
</dbReference>
<reference evidence="3" key="2">
    <citation type="journal article" date="2023" name="Nat. Commun.">
        <title>Cultivation of marine bacteria of the SAR202 clade.</title>
        <authorList>
            <person name="Lim Y."/>
            <person name="Seo J.H."/>
            <person name="Giovannoni S.J."/>
            <person name="Kang I."/>
            <person name="Cho J.C."/>
        </authorList>
    </citation>
    <scope>NUCLEOTIDE SEQUENCE</scope>
    <source>
        <strain evidence="3">JH1073</strain>
    </source>
</reference>
<dbReference type="EMBL" id="CP046147">
    <property type="protein sequence ID" value="WFG38306.1"/>
    <property type="molecule type" value="Genomic_DNA"/>
</dbReference>
<feature type="transmembrane region" description="Helical" evidence="1">
    <location>
        <begin position="21"/>
        <end position="43"/>
    </location>
</feature>
<reference evidence="4 5" key="1">
    <citation type="submission" date="2019-11" db="EMBL/GenBank/DDBJ databases">
        <authorList>
            <person name="Cho J.-C."/>
        </authorList>
    </citation>
    <scope>NUCLEOTIDE SEQUENCE [LARGE SCALE GENOMIC DNA]</scope>
    <source>
        <strain evidence="3 4">JH1073</strain>
        <strain evidence="2 5">JH702</strain>
    </source>
</reference>
<dbReference type="Pfam" id="PF07314">
    <property type="entry name" value="Lit"/>
    <property type="match status" value="1"/>
</dbReference>
<protein>
    <submittedName>
        <fullName evidence="3">TIGR01906 family membrane protein</fullName>
    </submittedName>
</protein>
<dbReference type="Proteomes" id="UP001219901">
    <property type="component" value="Chromosome"/>
</dbReference>
<dbReference type="AlphaFoldDB" id="A0AAJ5ZDX3"/>
<dbReference type="NCBIfam" id="TIGR01906">
    <property type="entry name" value="integ_TIGR01906"/>
    <property type="match status" value="1"/>
</dbReference>
<organism evidence="3 4">
    <name type="scientific">Candidatus Lucifugimonas marina</name>
    <dbReference type="NCBI Taxonomy" id="3038979"/>
    <lineage>
        <taxon>Bacteria</taxon>
        <taxon>Bacillati</taxon>
        <taxon>Chloroflexota</taxon>
        <taxon>Dehalococcoidia</taxon>
        <taxon>SAR202 cluster</taxon>
        <taxon>Candidatus Lucifugimonadales</taxon>
        <taxon>Candidatus Lucifugimonadaceae</taxon>
        <taxon>Candidatus Lucifugimonas</taxon>
    </lineage>
</organism>
<keyword evidence="1" id="KW-0472">Membrane</keyword>